<evidence type="ECO:0000313" key="1">
    <source>
        <dbReference type="EMBL" id="MCG3418128.1"/>
    </source>
</evidence>
<proteinExistence type="predicted"/>
<dbReference type="EMBL" id="JAIFZM010000002">
    <property type="protein sequence ID" value="MCG3418128.1"/>
    <property type="molecule type" value="Genomic_DNA"/>
</dbReference>
<protein>
    <recommendedName>
        <fullName evidence="3">GRAM domain-containing protein</fullName>
    </recommendedName>
</protein>
<reference evidence="1 2" key="1">
    <citation type="journal article" date="2022" name="Evol. Bioinform. Online">
        <title>Draft Genome Sequence of Oceanobacillus jordanicus Strain GSFE11, a Halotolerant Plant Growth-Promoting Bacterial Endophyte Isolated From the Jordan Valley.</title>
        <authorList>
            <person name="Alhindi T."/>
            <person name="Albdaiwi R."/>
        </authorList>
    </citation>
    <scope>NUCLEOTIDE SEQUENCE [LARGE SCALE GENOMIC DNA]</scope>
    <source>
        <strain evidence="1 2">GSFE11</strain>
    </source>
</reference>
<evidence type="ECO:0008006" key="3">
    <source>
        <dbReference type="Google" id="ProtNLM"/>
    </source>
</evidence>
<accession>A0AAW5B3H9</accession>
<keyword evidence="2" id="KW-1185">Reference proteome</keyword>
<comment type="caution">
    <text evidence="1">The sequence shown here is derived from an EMBL/GenBank/DDBJ whole genome shotgun (WGS) entry which is preliminary data.</text>
</comment>
<sequence length="101" mass="11679">MENIVKQGMANLFKGKEGVGGKLYLTDQQLIHKAHKANIQRGKVEINLIDIDHLELYTNKIFGISLIKNGLMVVAKDGKQYKFVVNKREDWKREIERLLEN</sequence>
<dbReference type="InterPro" id="IPR011993">
    <property type="entry name" value="PH-like_dom_sf"/>
</dbReference>
<dbReference type="Gene3D" id="2.30.29.30">
    <property type="entry name" value="Pleckstrin-homology domain (PH domain)/Phosphotyrosine-binding domain (PTB)"/>
    <property type="match status" value="1"/>
</dbReference>
<dbReference type="AlphaFoldDB" id="A0AAW5B3H9"/>
<dbReference type="RefSeq" id="WP_238018164.1">
    <property type="nucleotide sequence ID" value="NZ_JAIFZM010000002.1"/>
</dbReference>
<dbReference type="Proteomes" id="UP001199631">
    <property type="component" value="Unassembled WGS sequence"/>
</dbReference>
<name>A0AAW5B3H9_9BACI</name>
<organism evidence="1 2">
    <name type="scientific">Oceanobacillus jordanicus</name>
    <dbReference type="NCBI Taxonomy" id="2867266"/>
    <lineage>
        <taxon>Bacteria</taxon>
        <taxon>Bacillati</taxon>
        <taxon>Bacillota</taxon>
        <taxon>Bacilli</taxon>
        <taxon>Bacillales</taxon>
        <taxon>Bacillaceae</taxon>
        <taxon>Oceanobacillus</taxon>
    </lineage>
</organism>
<gene>
    <name evidence="1" type="ORF">K3T81_03090</name>
</gene>
<evidence type="ECO:0000313" key="2">
    <source>
        <dbReference type="Proteomes" id="UP001199631"/>
    </source>
</evidence>